<evidence type="ECO:0000313" key="3">
    <source>
        <dbReference type="Proteomes" id="UP000683575"/>
    </source>
</evidence>
<dbReference type="Pfam" id="PF02627">
    <property type="entry name" value="CMD"/>
    <property type="match status" value="1"/>
</dbReference>
<name>A0A975SVL8_9ACTN</name>
<dbReference type="KEGG" id="nps:KRR39_14165"/>
<organism evidence="2 3">
    <name type="scientific">Nocardioides panacis</name>
    <dbReference type="NCBI Taxonomy" id="2849501"/>
    <lineage>
        <taxon>Bacteria</taxon>
        <taxon>Bacillati</taxon>
        <taxon>Actinomycetota</taxon>
        <taxon>Actinomycetes</taxon>
        <taxon>Propionibacteriales</taxon>
        <taxon>Nocardioidaceae</taxon>
        <taxon>Nocardioides</taxon>
    </lineage>
</organism>
<reference evidence="2" key="1">
    <citation type="submission" date="2021-06" db="EMBL/GenBank/DDBJ databases">
        <title>Complete genome sequence of Nocardioides sp. G188.</title>
        <authorList>
            <person name="Im W.-T."/>
        </authorList>
    </citation>
    <scope>NUCLEOTIDE SEQUENCE</scope>
    <source>
        <strain evidence="2">G188</strain>
    </source>
</reference>
<feature type="domain" description="Carboxymuconolactone decarboxylase-like" evidence="1">
    <location>
        <begin position="22"/>
        <end position="100"/>
    </location>
</feature>
<accession>A0A975SVL8</accession>
<evidence type="ECO:0000313" key="2">
    <source>
        <dbReference type="EMBL" id="QWZ06688.1"/>
    </source>
</evidence>
<proteinExistence type="predicted"/>
<protein>
    <submittedName>
        <fullName evidence="2">Carboxymuconolactone decarboxylase family protein</fullName>
    </submittedName>
</protein>
<dbReference type="GO" id="GO:0051920">
    <property type="term" value="F:peroxiredoxin activity"/>
    <property type="evidence" value="ECO:0007669"/>
    <property type="project" value="InterPro"/>
</dbReference>
<dbReference type="EMBL" id="CP077062">
    <property type="protein sequence ID" value="QWZ06688.1"/>
    <property type="molecule type" value="Genomic_DNA"/>
</dbReference>
<gene>
    <name evidence="2" type="ORF">KRR39_14165</name>
</gene>
<dbReference type="InterPro" id="IPR003779">
    <property type="entry name" value="CMD-like"/>
</dbReference>
<keyword evidence="3" id="KW-1185">Reference proteome</keyword>
<sequence length="119" mass="12028">MSSQTAPESTLGGIAQGDAPVLESLISMNLDSLENSNLDPRTYFLVRLAALVAMDAAPVSYVMNLGLAAEVGVSAEEVQGTLIAIAPMVGSARVASAAGAILRGAFGVAEAGLPQQRNA</sequence>
<evidence type="ECO:0000259" key="1">
    <source>
        <dbReference type="Pfam" id="PF02627"/>
    </source>
</evidence>
<dbReference type="Proteomes" id="UP000683575">
    <property type="component" value="Chromosome"/>
</dbReference>
<dbReference type="AlphaFoldDB" id="A0A975SVL8"/>
<dbReference type="RefSeq" id="WP_216937804.1">
    <property type="nucleotide sequence ID" value="NZ_CP077062.1"/>
</dbReference>